<dbReference type="SFLD" id="SFLDS00001">
    <property type="entry name" value="Enolase"/>
    <property type="match status" value="1"/>
</dbReference>
<dbReference type="HAMAP" id="MF_00318">
    <property type="entry name" value="Enolase"/>
    <property type="match status" value="1"/>
</dbReference>
<dbReference type="UniPathway" id="UPA00109">
    <property type="reaction ID" value="UER00187"/>
</dbReference>
<feature type="binding site" evidence="9 12">
    <location>
        <position position="313"/>
    </location>
    <ligand>
        <name>Mg(2+)</name>
        <dbReference type="ChEBI" id="CHEBI:18420"/>
    </ligand>
</feature>
<comment type="pathway">
    <text evidence="1 9">Carbohydrate degradation; glycolysis; pyruvate from D-glyceraldehyde 3-phosphate: step 4/5.</text>
</comment>
<comment type="function">
    <text evidence="9">Catalyzes the reversible conversion of 2-phosphoglycerate (2-PG) into phosphoenolpyruvate (PEP). It is essential for the degradation of carbohydrates via glycolysis.</text>
</comment>
<evidence type="ECO:0000256" key="6">
    <source>
        <dbReference type="ARBA" id="ARBA00022842"/>
    </source>
</evidence>
<comment type="subcellular location">
    <subcellularLocation>
        <location evidence="9">Cytoplasm</location>
    </subcellularLocation>
    <subcellularLocation>
        <location evidence="9">Secreted</location>
    </subcellularLocation>
    <subcellularLocation>
        <location evidence="9">Cell surface</location>
    </subcellularLocation>
    <text evidence="9">Fractions of enolase are present in both the cytoplasm and on the cell surface.</text>
</comment>
<dbReference type="SFLD" id="SFLDG00178">
    <property type="entry name" value="enolase"/>
    <property type="match status" value="1"/>
</dbReference>
<comment type="caution">
    <text evidence="15">The sequence shown here is derived from an EMBL/GenBank/DDBJ whole genome shotgun (WGS) entry which is preliminary data.</text>
</comment>
<evidence type="ECO:0000256" key="2">
    <source>
        <dbReference type="ARBA" id="ARBA00009604"/>
    </source>
</evidence>
<evidence type="ECO:0000256" key="4">
    <source>
        <dbReference type="ARBA" id="ARBA00017068"/>
    </source>
</evidence>
<keyword evidence="5 9" id="KW-0964">Secreted</keyword>
<keyword evidence="6 9" id="KW-0460">Magnesium</keyword>
<evidence type="ECO:0000256" key="3">
    <source>
        <dbReference type="ARBA" id="ARBA00012058"/>
    </source>
</evidence>
<dbReference type="EC" id="4.2.1.11" evidence="3 9"/>
<dbReference type="GO" id="GO:0004634">
    <property type="term" value="F:phosphopyruvate hydratase activity"/>
    <property type="evidence" value="ECO:0007669"/>
    <property type="project" value="UniProtKB-UniRule"/>
</dbReference>
<dbReference type="GO" id="GO:0000015">
    <property type="term" value="C:phosphopyruvate hydratase complex"/>
    <property type="evidence" value="ECO:0007669"/>
    <property type="project" value="InterPro"/>
</dbReference>
<feature type="binding site" evidence="9">
    <location>
        <position position="162"/>
    </location>
    <ligand>
        <name>(2R)-2-phosphoglycerate</name>
        <dbReference type="ChEBI" id="CHEBI:58289"/>
    </ligand>
</feature>
<keyword evidence="9" id="KW-0963">Cytoplasm</keyword>
<dbReference type="GO" id="GO:0005576">
    <property type="term" value="C:extracellular region"/>
    <property type="evidence" value="ECO:0007669"/>
    <property type="project" value="UniProtKB-SubCell"/>
</dbReference>
<dbReference type="Pfam" id="PF00113">
    <property type="entry name" value="Enolase_C"/>
    <property type="match status" value="1"/>
</dbReference>
<dbReference type="AlphaFoldDB" id="A0A7V3ZUP8"/>
<dbReference type="PIRSF" id="PIRSF001400">
    <property type="entry name" value="Enolase"/>
    <property type="match status" value="1"/>
</dbReference>
<evidence type="ECO:0000313" key="15">
    <source>
        <dbReference type="EMBL" id="HGK63536.1"/>
    </source>
</evidence>
<proteinExistence type="inferred from homology"/>
<dbReference type="InterPro" id="IPR020809">
    <property type="entry name" value="Enolase_CS"/>
</dbReference>
<keyword evidence="9 12" id="KW-0479">Metal-binding</keyword>
<feature type="binding site" evidence="11">
    <location>
        <begin position="365"/>
        <end position="368"/>
    </location>
    <ligand>
        <name>substrate</name>
    </ligand>
</feature>
<gene>
    <name evidence="9 15" type="primary">eno</name>
    <name evidence="15" type="ORF">ENU74_02955</name>
</gene>
<name>A0A7V3ZUP8_UNCW3</name>
<protein>
    <recommendedName>
        <fullName evidence="4 9">Enolase</fullName>
        <ecNumber evidence="3 9">4.2.1.11</ecNumber>
    </recommendedName>
    <alternativeName>
        <fullName evidence="9">2-phospho-D-glycerate hydro-lyase</fullName>
    </alternativeName>
    <alternativeName>
        <fullName evidence="9">2-phosphoglycerate dehydratase</fullName>
    </alternativeName>
</protein>
<feature type="binding site" evidence="11">
    <location>
        <position position="286"/>
    </location>
    <ligand>
        <name>substrate</name>
    </ligand>
</feature>
<feature type="binding site" evidence="9">
    <location>
        <position position="368"/>
    </location>
    <ligand>
        <name>(2R)-2-phosphoglycerate</name>
        <dbReference type="ChEBI" id="CHEBI:58289"/>
    </ligand>
</feature>
<feature type="binding site" evidence="11">
    <location>
        <position position="313"/>
    </location>
    <ligand>
        <name>substrate</name>
    </ligand>
</feature>
<feature type="binding site" evidence="9">
    <location>
        <position position="338"/>
    </location>
    <ligand>
        <name>(2R)-2-phosphoglycerate</name>
        <dbReference type="ChEBI" id="CHEBI:58289"/>
    </ligand>
</feature>
<feature type="binding site" evidence="11">
    <location>
        <position position="154"/>
    </location>
    <ligand>
        <name>substrate</name>
    </ligand>
</feature>
<dbReference type="Gene3D" id="3.20.20.120">
    <property type="entry name" value="Enolase-like C-terminal domain"/>
    <property type="match status" value="1"/>
</dbReference>
<keyword evidence="7 9" id="KW-0324">Glycolysis</keyword>
<dbReference type="Gene3D" id="3.30.390.10">
    <property type="entry name" value="Enolase-like, N-terminal domain"/>
    <property type="match status" value="1"/>
</dbReference>
<dbReference type="PROSITE" id="PS00164">
    <property type="entry name" value="ENOLASE"/>
    <property type="match status" value="1"/>
</dbReference>
<dbReference type="GO" id="GO:0006096">
    <property type="term" value="P:glycolytic process"/>
    <property type="evidence" value="ECO:0007669"/>
    <property type="project" value="UniProtKB-UniRule"/>
</dbReference>
<feature type="binding site" evidence="9 12">
    <location>
        <position position="241"/>
    </location>
    <ligand>
        <name>Mg(2+)</name>
        <dbReference type="ChEBI" id="CHEBI:18420"/>
    </ligand>
</feature>
<dbReference type="SMART" id="SM01192">
    <property type="entry name" value="Enolase_C"/>
    <property type="match status" value="1"/>
</dbReference>
<feature type="binding site" evidence="9">
    <location>
        <position position="389"/>
    </location>
    <ligand>
        <name>(2R)-2-phosphoglycerate</name>
        <dbReference type="ChEBI" id="CHEBI:58289"/>
    </ligand>
</feature>
<dbReference type="SUPFAM" id="SSF51604">
    <property type="entry name" value="Enolase C-terminal domain-like"/>
    <property type="match status" value="1"/>
</dbReference>
<dbReference type="InterPro" id="IPR029017">
    <property type="entry name" value="Enolase-like_N"/>
</dbReference>
<feature type="domain" description="Enolase C-terminal TIM barrel" evidence="13">
    <location>
        <begin position="138"/>
        <end position="413"/>
    </location>
</feature>
<dbReference type="InterPro" id="IPR000941">
    <property type="entry name" value="Enolase"/>
</dbReference>
<reference evidence="15" key="1">
    <citation type="journal article" date="2020" name="mSystems">
        <title>Genome- and Community-Level Interaction Insights into Carbon Utilization and Element Cycling Functions of Hydrothermarchaeota in Hydrothermal Sediment.</title>
        <authorList>
            <person name="Zhou Z."/>
            <person name="Liu Y."/>
            <person name="Xu W."/>
            <person name="Pan J."/>
            <person name="Luo Z.H."/>
            <person name="Li M."/>
        </authorList>
    </citation>
    <scope>NUCLEOTIDE SEQUENCE [LARGE SCALE GENOMIC DNA]</scope>
    <source>
        <strain evidence="15">SpSt-697</strain>
    </source>
</reference>
<evidence type="ECO:0000256" key="10">
    <source>
        <dbReference type="PIRSR" id="PIRSR001400-1"/>
    </source>
</evidence>
<dbReference type="InterPro" id="IPR036849">
    <property type="entry name" value="Enolase-like_C_sf"/>
</dbReference>
<dbReference type="GO" id="GO:0009986">
    <property type="term" value="C:cell surface"/>
    <property type="evidence" value="ECO:0007669"/>
    <property type="project" value="UniProtKB-SubCell"/>
</dbReference>
<comment type="similarity">
    <text evidence="2 9">Belongs to the enolase family.</text>
</comment>
<sequence>MSKIKDLKAREILDSRGLPTIEVECHLVSGEVGRASIPAGASKGKYEALEVRDNEKRYFGKGVKRAIENIEVVIKKELIGLDVLEQKKIDNLLKELDGSPNKSNLGANALLGISLACAKAASAFCKLPLYRYLGGINTFTLPVPYFNIINGGLHAGNDLDIQEYMIVPLGIETFKEKLRAGSEIFHTLKRILKEEGKPIGLGDEGGFACNFENNEEPLRYLTKAIEEAGYEAGKEVFLAIDAASSNFYDEKTRFYYLKLENKKLTSEELIEYYENWILNYPIIAIEDGLSEEDWEGWQKLTQRLEKKIQLIGDDIFVTNIERLKKGIEKKVANGILIKPNQIGTLSETIECINFAKENGYKVMISHRSGETEDTFIADLAVATNAGQIKAGAPQRGERIAKYNQLLRIEEELF</sequence>
<evidence type="ECO:0000256" key="5">
    <source>
        <dbReference type="ARBA" id="ARBA00022525"/>
    </source>
</evidence>
<evidence type="ECO:0000256" key="1">
    <source>
        <dbReference type="ARBA" id="ARBA00005031"/>
    </source>
</evidence>
<dbReference type="SFLD" id="SFLDF00002">
    <property type="entry name" value="enolase"/>
    <property type="match status" value="1"/>
</dbReference>
<feature type="binding site" evidence="9">
    <location>
        <position position="367"/>
    </location>
    <ligand>
        <name>(2R)-2-phosphoglycerate</name>
        <dbReference type="ChEBI" id="CHEBI:58289"/>
    </ligand>
</feature>
<dbReference type="PANTHER" id="PTHR11902:SF1">
    <property type="entry name" value="ENOLASE"/>
    <property type="match status" value="1"/>
</dbReference>
<evidence type="ECO:0000256" key="8">
    <source>
        <dbReference type="ARBA" id="ARBA00023239"/>
    </source>
</evidence>
<dbReference type="SUPFAM" id="SSF54826">
    <property type="entry name" value="Enolase N-terminal domain-like"/>
    <property type="match status" value="1"/>
</dbReference>
<evidence type="ECO:0000256" key="9">
    <source>
        <dbReference type="HAMAP-Rule" id="MF_00318"/>
    </source>
</evidence>
<comment type="cofactor">
    <cofactor evidence="9">
        <name>Mg(2+)</name>
        <dbReference type="ChEBI" id="CHEBI:18420"/>
    </cofactor>
    <text evidence="9">Binds a second Mg(2+) ion via substrate during catalysis.</text>
</comment>
<feature type="active site" description="Proton donor" evidence="9 10">
    <location>
        <position position="204"/>
    </location>
</feature>
<feature type="binding site" evidence="11">
    <location>
        <position position="389"/>
    </location>
    <ligand>
        <name>substrate</name>
    </ligand>
</feature>
<dbReference type="InterPro" id="IPR020810">
    <property type="entry name" value="Enolase_C"/>
</dbReference>
<dbReference type="EMBL" id="DTDR01000080">
    <property type="protein sequence ID" value="HGK63536.1"/>
    <property type="molecule type" value="Genomic_DNA"/>
</dbReference>
<evidence type="ECO:0000256" key="11">
    <source>
        <dbReference type="PIRSR" id="PIRSR001400-2"/>
    </source>
</evidence>
<dbReference type="InterPro" id="IPR020811">
    <property type="entry name" value="Enolase_N"/>
</dbReference>
<comment type="catalytic activity">
    <reaction evidence="9">
        <text>(2R)-2-phosphoglycerate = phosphoenolpyruvate + H2O</text>
        <dbReference type="Rhea" id="RHEA:10164"/>
        <dbReference type="ChEBI" id="CHEBI:15377"/>
        <dbReference type="ChEBI" id="CHEBI:58289"/>
        <dbReference type="ChEBI" id="CHEBI:58702"/>
        <dbReference type="EC" id="4.2.1.11"/>
    </reaction>
</comment>
<evidence type="ECO:0000259" key="14">
    <source>
        <dbReference type="SMART" id="SM01193"/>
    </source>
</evidence>
<feature type="domain" description="Enolase N-terminal" evidence="14">
    <location>
        <begin position="4"/>
        <end position="133"/>
    </location>
</feature>
<evidence type="ECO:0000259" key="13">
    <source>
        <dbReference type="SMART" id="SM01192"/>
    </source>
</evidence>
<dbReference type="NCBIfam" id="TIGR01060">
    <property type="entry name" value="eno"/>
    <property type="match status" value="1"/>
</dbReference>
<keyword evidence="8 9" id="KW-0456">Lyase</keyword>
<feature type="binding site" evidence="11">
    <location>
        <position position="163"/>
    </location>
    <ligand>
        <name>substrate</name>
    </ligand>
</feature>
<evidence type="ECO:0000256" key="12">
    <source>
        <dbReference type="PIRSR" id="PIRSR001400-3"/>
    </source>
</evidence>
<dbReference type="CDD" id="cd03313">
    <property type="entry name" value="enolase"/>
    <property type="match status" value="1"/>
</dbReference>
<dbReference type="Pfam" id="PF03952">
    <property type="entry name" value="Enolase_N"/>
    <property type="match status" value="1"/>
</dbReference>
<dbReference type="GO" id="GO:0000287">
    <property type="term" value="F:magnesium ion binding"/>
    <property type="evidence" value="ECO:0007669"/>
    <property type="project" value="UniProtKB-UniRule"/>
</dbReference>
<dbReference type="PRINTS" id="PR00148">
    <property type="entry name" value="ENOLASE"/>
</dbReference>
<keyword evidence="15" id="KW-0670">Pyruvate</keyword>
<dbReference type="SMART" id="SM01193">
    <property type="entry name" value="Enolase_N"/>
    <property type="match status" value="1"/>
</dbReference>
<accession>A0A7V3ZUP8</accession>
<evidence type="ECO:0000256" key="7">
    <source>
        <dbReference type="ARBA" id="ARBA00023152"/>
    </source>
</evidence>
<dbReference type="PANTHER" id="PTHR11902">
    <property type="entry name" value="ENOLASE"/>
    <property type="match status" value="1"/>
</dbReference>
<feature type="active site" description="Proton acceptor" evidence="9 10">
    <location>
        <position position="338"/>
    </location>
</feature>
<feature type="binding site" evidence="9 12">
    <location>
        <position position="286"/>
    </location>
    <ligand>
        <name>Mg(2+)</name>
        <dbReference type="ChEBI" id="CHEBI:18420"/>
    </ligand>
</feature>
<organism evidence="15">
    <name type="scientific">candidate division WOR-3 bacterium</name>
    <dbReference type="NCBI Taxonomy" id="2052148"/>
    <lineage>
        <taxon>Bacteria</taxon>
        <taxon>Bacteria division WOR-3</taxon>
    </lineage>
</organism>
<comment type="cofactor">
    <cofactor evidence="12">
        <name>Mg(2+)</name>
        <dbReference type="ChEBI" id="CHEBI:18420"/>
    </cofactor>
    <text evidence="12">Mg(2+) is required for catalysis and for stabilizing the dimer.</text>
</comment>